<dbReference type="GO" id="GO:0000785">
    <property type="term" value="C:chromatin"/>
    <property type="evidence" value="ECO:0007669"/>
    <property type="project" value="TreeGrafter"/>
</dbReference>
<keyword evidence="3" id="KW-0677">Repeat</keyword>
<evidence type="ECO:0000313" key="12">
    <source>
        <dbReference type="EMBL" id="GLA85108.1"/>
    </source>
</evidence>
<keyword evidence="7" id="KW-0804">Transcription</keyword>
<dbReference type="GO" id="GO:0000978">
    <property type="term" value="F:RNA polymerase II cis-regulatory region sequence-specific DNA binding"/>
    <property type="evidence" value="ECO:0007669"/>
    <property type="project" value="InterPro"/>
</dbReference>
<keyword evidence="6" id="KW-0805">Transcription regulation</keyword>
<dbReference type="InterPro" id="IPR007219">
    <property type="entry name" value="XnlR_reg_dom"/>
</dbReference>
<dbReference type="PROSITE" id="PS50157">
    <property type="entry name" value="ZINC_FINGER_C2H2_2"/>
    <property type="match status" value="2"/>
</dbReference>
<evidence type="ECO:0000256" key="3">
    <source>
        <dbReference type="ARBA" id="ARBA00022737"/>
    </source>
</evidence>
<keyword evidence="8" id="KW-0539">Nucleus</keyword>
<evidence type="ECO:0000256" key="5">
    <source>
        <dbReference type="ARBA" id="ARBA00022833"/>
    </source>
</evidence>
<proteinExistence type="predicted"/>
<evidence type="ECO:0000256" key="4">
    <source>
        <dbReference type="ARBA" id="ARBA00022771"/>
    </source>
</evidence>
<evidence type="ECO:0000256" key="8">
    <source>
        <dbReference type="ARBA" id="ARBA00023242"/>
    </source>
</evidence>
<comment type="subcellular location">
    <subcellularLocation>
        <location evidence="1">Nucleus</location>
    </subcellularLocation>
</comment>
<evidence type="ECO:0000256" key="2">
    <source>
        <dbReference type="ARBA" id="ARBA00022723"/>
    </source>
</evidence>
<organism evidence="12 13">
    <name type="scientific">Aspergillus tubingensis</name>
    <dbReference type="NCBI Taxonomy" id="5068"/>
    <lineage>
        <taxon>Eukaryota</taxon>
        <taxon>Fungi</taxon>
        <taxon>Dikarya</taxon>
        <taxon>Ascomycota</taxon>
        <taxon>Pezizomycotina</taxon>
        <taxon>Eurotiomycetes</taxon>
        <taxon>Eurotiomycetidae</taxon>
        <taxon>Eurotiales</taxon>
        <taxon>Aspergillaceae</taxon>
        <taxon>Aspergillus</taxon>
        <taxon>Aspergillus subgen. Circumdati</taxon>
    </lineage>
</organism>
<dbReference type="Proteomes" id="UP001144157">
    <property type="component" value="Unassembled WGS sequence"/>
</dbReference>
<dbReference type="Pfam" id="PF04082">
    <property type="entry name" value="Fungal_trans"/>
    <property type="match status" value="1"/>
</dbReference>
<sequence length="862" mass="97103">MTLGKKKPQATCSREKHYRCSMAGCDKTFTRLSHLQRHSLNHSETRWVCGRCHASFKRLDLLERHKARHTVKDGLAGGAGLGILQTRRKTIPGSHMARVPLSPRPSGLGQDTDKVEPFTRPAQPGSSCQIDAQIQDGGTGDNAVAGQQLSGRHSLSSQPQLDAAPIANTDSLNMDELINMYYDTSFDAVHFDVMGLALSPLATGQTLPQIEVEEQNHHQEVQNLHPTPDRPVSRECTEIQSSGPETTIPRHDTRSACIVQNTTNITPFRHDPMCLEPLIHDVFLQNDENGEAQDVTLPGGRIALSVSKRDEILRLLSEIRPVTPEGTIIDGNTALLSIDNMQDYISLFFRFFNSSYPMVHLATLDIEGGDPVFLLSIIILGQTYKNKDTHQLSVYLYDALVPYILSGLMSVPMPDLSMLQAFLILECYGMYRAGPYQRENAMLIHTLLFGVSMHQVVETFHLLMFQPDLDWKSFANAEQYKRLILFVFMWDTQNVSCYSVMPNMSTHNIQVPLPCSQELWEAPSETAWEHIRKSHTEPAYFNSMIKDLIQDGDKFQSLPMDSLSLTLVLHGIMSMCNDIAHFDNQSIYLSDIDHGGEQWRPWRRRMAHALETWKAHYDAYTMCLFQSIGDRSNHRQESVATLALYHTAHIVINCEVRHLQAAAGAKAIFGHIVMPEDRHISEDWIRNWVSTNATAAEQAAWHAAQMMREGILNLRNWDVNGVFHYPWCLVIGTLTCWAFHCFGGGISDAREICRHPERDMPQTQSRVLMNHMVSLMGSVSPANIRRTLGKCCTHGLTVEVARYLRSRLSMISGQCERTKVGLEKAFQTVEESVSGIVKLIDGATRESMGAQLRVWDGTVFPW</sequence>
<keyword evidence="4 9" id="KW-0863">Zinc-finger</keyword>
<comment type="caution">
    <text evidence="12">The sequence shown here is derived from an EMBL/GenBank/DDBJ whole genome shotgun (WGS) entry which is preliminary data.</text>
</comment>
<dbReference type="Gene3D" id="3.30.160.60">
    <property type="entry name" value="Classic Zinc Finger"/>
    <property type="match status" value="1"/>
</dbReference>
<protein>
    <recommendedName>
        <fullName evidence="11">C2H2-type domain-containing protein</fullName>
    </recommendedName>
</protein>
<dbReference type="Pfam" id="PF00096">
    <property type="entry name" value="zf-C2H2"/>
    <property type="match status" value="1"/>
</dbReference>
<dbReference type="PANTHER" id="PTHR40626:SF18">
    <property type="entry name" value="NICOTINATE CATABOLISM CLUSTER-SPECIFIC TRANSCRIPTION FACTOR"/>
    <property type="match status" value="1"/>
</dbReference>
<evidence type="ECO:0000256" key="6">
    <source>
        <dbReference type="ARBA" id="ARBA00023015"/>
    </source>
</evidence>
<dbReference type="InterPro" id="IPR036236">
    <property type="entry name" value="Znf_C2H2_sf"/>
</dbReference>
<accession>A0A9W6EMB7</accession>
<dbReference type="PANTHER" id="PTHR40626">
    <property type="entry name" value="MIP31509P"/>
    <property type="match status" value="1"/>
</dbReference>
<feature type="compositionally biased region" description="Polar residues" evidence="10">
    <location>
        <begin position="145"/>
        <end position="160"/>
    </location>
</feature>
<dbReference type="SUPFAM" id="SSF57667">
    <property type="entry name" value="beta-beta-alpha zinc fingers"/>
    <property type="match status" value="1"/>
</dbReference>
<dbReference type="SMART" id="SM00355">
    <property type="entry name" value="ZnF_C2H2"/>
    <property type="match status" value="2"/>
</dbReference>
<evidence type="ECO:0000256" key="7">
    <source>
        <dbReference type="ARBA" id="ARBA00023163"/>
    </source>
</evidence>
<dbReference type="GO" id="GO:0008270">
    <property type="term" value="F:zinc ion binding"/>
    <property type="evidence" value="ECO:0007669"/>
    <property type="project" value="UniProtKB-KW"/>
</dbReference>
<evidence type="ECO:0000259" key="11">
    <source>
        <dbReference type="PROSITE" id="PS50157"/>
    </source>
</evidence>
<keyword evidence="5" id="KW-0862">Zinc</keyword>
<feature type="domain" description="C2H2-type" evidence="11">
    <location>
        <begin position="47"/>
        <end position="74"/>
    </location>
</feature>
<reference evidence="12" key="1">
    <citation type="submission" date="2022-07" db="EMBL/GenBank/DDBJ databases">
        <title>Taxonomy of Aspergillus series Nigri: significant species reduction supported by multi-species coalescent approaches.</title>
        <authorList>
            <person name="Bian C."/>
            <person name="Kusuya Y."/>
            <person name="Sklenar F."/>
            <person name="D'hooge E."/>
            <person name="Yaguchi T."/>
            <person name="Takahashi H."/>
            <person name="Hubka V."/>
        </authorList>
    </citation>
    <scope>NUCLEOTIDE SEQUENCE</scope>
    <source>
        <strain evidence="12">IFM 56815</strain>
    </source>
</reference>
<dbReference type="InterPro" id="IPR013087">
    <property type="entry name" value="Znf_C2H2_type"/>
</dbReference>
<dbReference type="GO" id="GO:0006351">
    <property type="term" value="P:DNA-templated transcription"/>
    <property type="evidence" value="ECO:0007669"/>
    <property type="project" value="InterPro"/>
</dbReference>
<evidence type="ECO:0000256" key="10">
    <source>
        <dbReference type="SAM" id="MobiDB-lite"/>
    </source>
</evidence>
<feature type="domain" description="C2H2-type" evidence="11">
    <location>
        <begin position="18"/>
        <end position="47"/>
    </location>
</feature>
<dbReference type="EMBL" id="BRPE01000006">
    <property type="protein sequence ID" value="GLA85108.1"/>
    <property type="molecule type" value="Genomic_DNA"/>
</dbReference>
<dbReference type="AlphaFoldDB" id="A0A9W6EMB7"/>
<evidence type="ECO:0000256" key="1">
    <source>
        <dbReference type="ARBA" id="ARBA00004123"/>
    </source>
</evidence>
<dbReference type="InterPro" id="IPR051059">
    <property type="entry name" value="VerF-like"/>
</dbReference>
<evidence type="ECO:0000256" key="9">
    <source>
        <dbReference type="PROSITE-ProRule" id="PRU00042"/>
    </source>
</evidence>
<gene>
    <name evidence="12" type="ORF">AtubIFM56815_009332</name>
</gene>
<dbReference type="GO" id="GO:0000981">
    <property type="term" value="F:DNA-binding transcription factor activity, RNA polymerase II-specific"/>
    <property type="evidence" value="ECO:0007669"/>
    <property type="project" value="InterPro"/>
</dbReference>
<evidence type="ECO:0000313" key="13">
    <source>
        <dbReference type="Proteomes" id="UP001144157"/>
    </source>
</evidence>
<dbReference type="PROSITE" id="PS00028">
    <property type="entry name" value="ZINC_FINGER_C2H2_1"/>
    <property type="match status" value="2"/>
</dbReference>
<dbReference type="GO" id="GO:0005634">
    <property type="term" value="C:nucleus"/>
    <property type="evidence" value="ECO:0007669"/>
    <property type="project" value="UniProtKB-SubCell"/>
</dbReference>
<dbReference type="CDD" id="cd12148">
    <property type="entry name" value="fungal_TF_MHR"/>
    <property type="match status" value="1"/>
</dbReference>
<keyword evidence="2" id="KW-0479">Metal-binding</keyword>
<feature type="region of interest" description="Disordered" evidence="10">
    <location>
        <begin position="95"/>
        <end position="162"/>
    </location>
</feature>
<name>A0A9W6EMB7_ASPTU</name>